<name>A0ABM6GKD2_9BIFI</name>
<evidence type="ECO:0000313" key="2">
    <source>
        <dbReference type="Proteomes" id="UP000186260"/>
    </source>
</evidence>
<dbReference type="EMBL" id="CP019058">
    <property type="protein sequence ID" value="APW19082.1"/>
    <property type="molecule type" value="Genomic_DNA"/>
</dbReference>
<sequence length="105" mass="11901">MPQEKKIVPKDEPTIMSIRGIEITIDPQVFDDWKVLELLALIDPPDDTEAKPFAVVPLVKRILGKQYQYVMNALENKETGRISPEEMTDFVKKIMEGASPNSSRS</sequence>
<protein>
    <submittedName>
        <fullName evidence="1">Uncharacterized protein</fullName>
    </submittedName>
</protein>
<gene>
    <name evidence="1" type="ORF">BVL65_06035</name>
</gene>
<dbReference type="Proteomes" id="UP000186260">
    <property type="component" value="Chromosome"/>
</dbReference>
<keyword evidence="2" id="KW-1185">Reference proteome</keyword>
<proteinExistence type="predicted"/>
<evidence type="ECO:0000313" key="1">
    <source>
        <dbReference type="EMBL" id="APW19082.1"/>
    </source>
</evidence>
<accession>A0ABM6GKD2</accession>
<organism evidence="1 2">
    <name type="scientific">Gardnerella swidsinskii</name>
    <dbReference type="NCBI Taxonomy" id="2792979"/>
    <lineage>
        <taxon>Bacteria</taxon>
        <taxon>Bacillati</taxon>
        <taxon>Actinomycetota</taxon>
        <taxon>Actinomycetes</taxon>
        <taxon>Bifidobacteriales</taxon>
        <taxon>Bifidobacteriaceae</taxon>
        <taxon>Gardnerella</taxon>
    </lineage>
</organism>
<reference evidence="2" key="1">
    <citation type="submission" date="2017-01" db="EMBL/GenBank/DDBJ databases">
        <title>Gardnerella vaginalis bacteremia associated with severe acute encephalopathy in a young female patient: Case Report and characterization of the isolate.</title>
        <authorList>
            <person name="Tankovic J."/>
            <person name="Timinskas A."/>
            <person name="Zilnyte M."/>
            <person name="Janulaitiene M."/>
            <person name="Zvirbliene A."/>
            <person name="Pleckaityte M."/>
        </authorList>
    </citation>
    <scope>NUCLEOTIDE SEQUENCE [LARGE SCALE GENOMIC DNA]</scope>
    <source>
        <strain evidence="2">GV37</strain>
    </source>
</reference>
<dbReference type="RefSeq" id="WP_016798162.1">
    <property type="nucleotide sequence ID" value="NZ_CP019058.1"/>
</dbReference>